<dbReference type="EMBL" id="BQNB010009811">
    <property type="protein sequence ID" value="GJS68725.1"/>
    <property type="molecule type" value="Genomic_DNA"/>
</dbReference>
<reference evidence="2" key="1">
    <citation type="journal article" date="2022" name="Int. J. Mol. Sci.">
        <title>Draft Genome of Tanacetum Coccineum: Genomic Comparison of Closely Related Tanacetum-Family Plants.</title>
        <authorList>
            <person name="Yamashiro T."/>
            <person name="Shiraishi A."/>
            <person name="Nakayama K."/>
            <person name="Satake H."/>
        </authorList>
    </citation>
    <scope>NUCLEOTIDE SEQUENCE</scope>
</reference>
<reference evidence="2" key="2">
    <citation type="submission" date="2022-01" db="EMBL/GenBank/DDBJ databases">
        <authorList>
            <person name="Yamashiro T."/>
            <person name="Shiraishi A."/>
            <person name="Satake H."/>
            <person name="Nakayama K."/>
        </authorList>
    </citation>
    <scope>NUCLEOTIDE SEQUENCE</scope>
</reference>
<protein>
    <submittedName>
        <fullName evidence="2">Uncharacterized protein</fullName>
    </submittedName>
</protein>
<keyword evidence="1" id="KW-0732">Signal</keyword>
<comment type="caution">
    <text evidence="2">The sequence shown here is derived from an EMBL/GenBank/DDBJ whole genome shotgun (WGS) entry which is preliminary data.</text>
</comment>
<sequence length="171" mass="18946">MSIKLHQPGDSLQLSSYKCLSALTILCLSCLSQAQSCGIENKKYKTGQCDVLSSFQVSRHVVMDKDPSFLEETSSIMLCASGTIPPKTQMEVSKTEYRGWRTISENRFAEAVPTKLITKKKRKETSLLSASGFWCSTEGNGVTTQGFQICLLMIMTQRMISHGISSDDDSR</sequence>
<organism evidence="2 3">
    <name type="scientific">Tanacetum coccineum</name>
    <dbReference type="NCBI Taxonomy" id="301880"/>
    <lineage>
        <taxon>Eukaryota</taxon>
        <taxon>Viridiplantae</taxon>
        <taxon>Streptophyta</taxon>
        <taxon>Embryophyta</taxon>
        <taxon>Tracheophyta</taxon>
        <taxon>Spermatophyta</taxon>
        <taxon>Magnoliopsida</taxon>
        <taxon>eudicotyledons</taxon>
        <taxon>Gunneridae</taxon>
        <taxon>Pentapetalae</taxon>
        <taxon>asterids</taxon>
        <taxon>campanulids</taxon>
        <taxon>Asterales</taxon>
        <taxon>Asteraceae</taxon>
        <taxon>Asteroideae</taxon>
        <taxon>Anthemideae</taxon>
        <taxon>Anthemidinae</taxon>
        <taxon>Tanacetum</taxon>
    </lineage>
</organism>
<feature type="chain" id="PRO_5045363750" evidence="1">
    <location>
        <begin position="35"/>
        <end position="171"/>
    </location>
</feature>
<evidence type="ECO:0000256" key="1">
    <source>
        <dbReference type="SAM" id="SignalP"/>
    </source>
</evidence>
<feature type="signal peptide" evidence="1">
    <location>
        <begin position="1"/>
        <end position="34"/>
    </location>
</feature>
<evidence type="ECO:0000313" key="3">
    <source>
        <dbReference type="Proteomes" id="UP001151760"/>
    </source>
</evidence>
<proteinExistence type="predicted"/>
<accession>A0ABQ4XV67</accession>
<evidence type="ECO:0000313" key="2">
    <source>
        <dbReference type="EMBL" id="GJS68725.1"/>
    </source>
</evidence>
<gene>
    <name evidence="2" type="ORF">Tco_0683290</name>
</gene>
<dbReference type="Proteomes" id="UP001151760">
    <property type="component" value="Unassembled WGS sequence"/>
</dbReference>
<keyword evidence="3" id="KW-1185">Reference proteome</keyword>
<name>A0ABQ4XV67_9ASTR</name>